<accession>A0A840PTL6</accession>
<keyword evidence="3" id="KW-1185">Reference proteome</keyword>
<gene>
    <name evidence="2" type="ORF">HNR36_000475</name>
</gene>
<proteinExistence type="predicted"/>
<organism evidence="2 3">
    <name type="scientific">Ureibacillus thermosphaericus</name>
    <dbReference type="NCBI Taxonomy" id="51173"/>
    <lineage>
        <taxon>Bacteria</taxon>
        <taxon>Bacillati</taxon>
        <taxon>Bacillota</taxon>
        <taxon>Bacilli</taxon>
        <taxon>Bacillales</taxon>
        <taxon>Caryophanaceae</taxon>
        <taxon>Ureibacillus</taxon>
    </lineage>
</organism>
<dbReference type="Gene3D" id="3.20.100.30">
    <property type="entry name" value="VTC, catalytic tunnel domain"/>
    <property type="match status" value="1"/>
</dbReference>
<reference evidence="2 3" key="1">
    <citation type="submission" date="2020-08" db="EMBL/GenBank/DDBJ databases">
        <title>Genomic Encyclopedia of Type Strains, Phase IV (KMG-IV): sequencing the most valuable type-strain genomes for metagenomic binning, comparative biology and taxonomic classification.</title>
        <authorList>
            <person name="Goeker M."/>
        </authorList>
    </citation>
    <scope>NUCLEOTIDE SEQUENCE [LARGE SCALE GENOMIC DNA]</scope>
    <source>
        <strain evidence="2 3">DSM 10633</strain>
    </source>
</reference>
<feature type="domain" description="VTC" evidence="1">
    <location>
        <begin position="5"/>
        <end position="212"/>
    </location>
</feature>
<dbReference type="CDD" id="cd07750">
    <property type="entry name" value="PolyPPase_VTC_like"/>
    <property type="match status" value="1"/>
</dbReference>
<dbReference type="EMBL" id="JACHGZ010000003">
    <property type="protein sequence ID" value="MBB5148092.1"/>
    <property type="molecule type" value="Genomic_DNA"/>
</dbReference>
<evidence type="ECO:0000259" key="1">
    <source>
        <dbReference type="Pfam" id="PF09359"/>
    </source>
</evidence>
<evidence type="ECO:0000313" key="2">
    <source>
        <dbReference type="EMBL" id="MBB5148092.1"/>
    </source>
</evidence>
<dbReference type="Proteomes" id="UP000557217">
    <property type="component" value="Unassembled WGS sequence"/>
</dbReference>
<dbReference type="GO" id="GO:0006799">
    <property type="term" value="P:polyphosphate biosynthetic process"/>
    <property type="evidence" value="ECO:0007669"/>
    <property type="project" value="UniProtKB-ARBA"/>
</dbReference>
<name>A0A840PTL6_URETH</name>
<comment type="caution">
    <text evidence="2">The sequence shown here is derived from an EMBL/GenBank/DDBJ whole genome shotgun (WGS) entry which is preliminary data.</text>
</comment>
<evidence type="ECO:0000313" key="3">
    <source>
        <dbReference type="Proteomes" id="UP000557217"/>
    </source>
</evidence>
<dbReference type="InterPro" id="IPR018966">
    <property type="entry name" value="VTC_domain"/>
</dbReference>
<dbReference type="Pfam" id="PF09359">
    <property type="entry name" value="VTC"/>
    <property type="match status" value="1"/>
</dbReference>
<sequence>MRHQLSQVLHRDFHSNHSLYRFRKGDGYTIRSLYFDTLEDRDYWEKIDGVEIRRKCRLRTYMNDPSFCVLELKKKQGQYQQKTSYRLTRAQGERLIQGDYSLLLELNHPFLLECYQMMTQHVYRPKSVVTYEREAFVAKENKIRVTFDQMIRGTESNFDIFSDQLTEIPFFDPYYVVLEVKYRGFLLQYIKDLLVGLEKQQLSVSKYCFSRKVSKHFLF</sequence>
<dbReference type="InterPro" id="IPR042267">
    <property type="entry name" value="VTC_sf"/>
</dbReference>
<protein>
    <recommendedName>
        <fullName evidence="1">VTC domain-containing protein</fullName>
    </recommendedName>
</protein>
<dbReference type="AlphaFoldDB" id="A0A840PTL6"/>